<keyword evidence="6 9" id="KW-0472">Membrane</keyword>
<gene>
    <name evidence="14" type="primary">LOC108680932</name>
</gene>
<sequence>MGQSKPSQESYCIITLREEPEGKPVFTSAHNTSSSSIELHWKPPPLNTIHGEFLGYKLTLQPRYDDVTNPPPPNVLRDTIEIEIKDPKRTSTVIQGLKTFTQYLVSLRVFNPTGAGPNATVAVMTDEGIPSPPLNLTVTRIEDTTVELSWLRPRHPNGEIRGYRIFYMRGNFTSVRTAHVHGDEPSKTFKLTEMEPLSHYKVWAKAFTPGHEGNSSEPVNVTTDASGPGAPFISNLTCQSETSLYLQWHRPGQVYGKVDLYYIHYKPEGSNEFEEVAVYSVNNRLEHNFLITNLTSNTFYEVKVRGGTYSRFYSENNLTYKGPSSAASKILLYPNCHEAPTSFFGGSPGSFIGLELRSGILAGAICAAFALCLILIAMLIWSRRFFNGSYYYLDEPSKSAPLLLCTDWENDTGGDGAYGPVAVQDFAQHVQRLHADGDIGFSKEYEAIQAASTTESLSAEHSHHPDNKQKNRYLNIVAYDHTRVPLRPLPGQSKRSSVLEYVNANYIDGYDKARAYIGTQGPLPSTFDTFWRMVWEQRVSIIVMITNLVERGRESIKKQPKLASQCLEKKCDQYWPKEGTETYGLIQVRLVQEDVLATYTIRKFAIRHMKVKCTKSGSVERTILQYHYTNWPDHGTPDHPLPVLAFVRISAAANPDNAGPIIVHCSAGVGRTGTYIVLDAMLRQIKSKGKLNIYGFLKHIRLQRNFLVQTEEQYMFLHDALVEAIQCGNTCVPAGSISRYIASLQAAGGPEHTPWFLLHHQFKMATQFTPEEYNVISAVKPCNRHKNRTSHLLPMENARVHLTPKAAVDGSDYMNATWLMGYQRLKEFIITQHPVQQTILDFWQMVWDHNAQTIVLLNAVDEETGLYPQFWPNQHEDIDSENWKVRYLEERVHSGQATVEVAVQSLQDDYELPVRLVMAPGWPDTLPALATTLSLVTQLHEAHQNYQNGPLVVVDRTGGTESAMFCLLTTLKSQLEYEKCVDPFLYFKLYHNRRPGIWNSQDDLLFIYRAMESHIGSQCSLNASSSSSCDLAGLSDPVICPMPNMTVIPSSLPSLTVIPSTLPSVIPSSLPNSLSLQQPCDLIPTSVSGSGTDLTPPQTPLQTQANVISAAAANASHCLAAANTCLQDQSLQQMPQLYHQPIVQPLTSPVDLQNAALQQQMHQHQLHQQKLQQQVNPALISSPVSTLTRNRTMSPVPLSSPGMLNTCGNGVSPLTVLPPNGCPGNGFPRNNGLQAPMTGSDNGSHARVSPEGREDLPLTSDSVPLELAPLPPV</sequence>
<dbReference type="RefSeq" id="XP_047739669.1">
    <property type="nucleotide sequence ID" value="XM_047883713.1"/>
</dbReference>
<evidence type="ECO:0000256" key="3">
    <source>
        <dbReference type="ARBA" id="ARBA00022737"/>
    </source>
</evidence>
<evidence type="ECO:0000256" key="5">
    <source>
        <dbReference type="ARBA" id="ARBA00022912"/>
    </source>
</evidence>
<evidence type="ECO:0000256" key="6">
    <source>
        <dbReference type="ARBA" id="ARBA00023136"/>
    </source>
</evidence>
<name>A0A979FRB5_HYAAZ</name>
<dbReference type="OrthoDB" id="6371915at2759"/>
<keyword evidence="3" id="KW-0677">Repeat</keyword>
<dbReference type="CTD" id="43469"/>
<dbReference type="Pfam" id="PF00102">
    <property type="entry name" value="Y_phosphatase"/>
    <property type="match status" value="2"/>
</dbReference>
<dbReference type="Proteomes" id="UP000694843">
    <property type="component" value="Unplaced"/>
</dbReference>
<dbReference type="GO" id="GO:0016020">
    <property type="term" value="C:membrane"/>
    <property type="evidence" value="ECO:0007669"/>
    <property type="project" value="UniProtKB-SubCell"/>
</dbReference>
<dbReference type="FunFam" id="2.60.40.10:FF:000028">
    <property type="entry name" value="Neuronal cell adhesion molecule"/>
    <property type="match status" value="1"/>
</dbReference>
<evidence type="ECO:0000256" key="2">
    <source>
        <dbReference type="ARBA" id="ARBA00022729"/>
    </source>
</evidence>
<dbReference type="GO" id="GO:0004725">
    <property type="term" value="F:protein tyrosine phosphatase activity"/>
    <property type="evidence" value="ECO:0007669"/>
    <property type="project" value="UniProtKB-EC"/>
</dbReference>
<proteinExistence type="predicted"/>
<evidence type="ECO:0000259" key="10">
    <source>
        <dbReference type="PROSITE" id="PS50055"/>
    </source>
</evidence>
<dbReference type="Gene3D" id="2.60.40.10">
    <property type="entry name" value="Immunoglobulins"/>
    <property type="match status" value="3"/>
</dbReference>
<dbReference type="PANTHER" id="PTHR19134">
    <property type="entry name" value="RECEPTOR-TYPE TYROSINE-PROTEIN PHOSPHATASE"/>
    <property type="match status" value="1"/>
</dbReference>
<dbReference type="CDD" id="cd00063">
    <property type="entry name" value="FN3"/>
    <property type="match status" value="3"/>
</dbReference>
<dbReference type="SMART" id="SM00404">
    <property type="entry name" value="PTPc_motif"/>
    <property type="match status" value="2"/>
</dbReference>
<keyword evidence="2" id="KW-0732">Signal</keyword>
<feature type="domain" description="Tyrosine-protein phosphatase" evidence="10">
    <location>
        <begin position="441"/>
        <end position="724"/>
    </location>
</feature>
<evidence type="ECO:0000313" key="13">
    <source>
        <dbReference type="Proteomes" id="UP000694843"/>
    </source>
</evidence>
<organism evidence="13 14">
    <name type="scientific">Hyalella azteca</name>
    <name type="common">Amphipod</name>
    <dbReference type="NCBI Taxonomy" id="294128"/>
    <lineage>
        <taxon>Eukaryota</taxon>
        <taxon>Metazoa</taxon>
        <taxon>Ecdysozoa</taxon>
        <taxon>Arthropoda</taxon>
        <taxon>Crustacea</taxon>
        <taxon>Multicrustacea</taxon>
        <taxon>Malacostraca</taxon>
        <taxon>Eumalacostraca</taxon>
        <taxon>Peracarida</taxon>
        <taxon>Amphipoda</taxon>
        <taxon>Senticaudata</taxon>
        <taxon>Talitrida</taxon>
        <taxon>Talitroidea</taxon>
        <taxon>Hyalellidae</taxon>
        <taxon>Hyalella</taxon>
    </lineage>
</organism>
<feature type="domain" description="Tyrosine-protein phosphatase" evidence="10">
    <location>
        <begin position="758"/>
        <end position="1014"/>
    </location>
</feature>
<feature type="compositionally biased region" description="Polar residues" evidence="8">
    <location>
        <begin position="1231"/>
        <end position="1243"/>
    </location>
</feature>
<protein>
    <submittedName>
        <fullName evidence="14">Tyrosine-protein phosphatase 99A isoform X1</fullName>
    </submittedName>
</protein>
<keyword evidence="4" id="KW-0378">Hydrolase</keyword>
<reference evidence="14" key="1">
    <citation type="submission" date="2025-08" db="UniProtKB">
        <authorList>
            <consortium name="RefSeq"/>
        </authorList>
    </citation>
    <scope>IDENTIFICATION</scope>
    <source>
        <tissue evidence="14">Whole organism</tissue>
    </source>
</reference>
<dbReference type="InterPro" id="IPR050348">
    <property type="entry name" value="Protein-Tyr_Phosphatase"/>
</dbReference>
<dbReference type="PANTHER" id="PTHR19134:SF540">
    <property type="entry name" value="TYROSINE-PROTEIN PHOSPHATASE 99A"/>
    <property type="match status" value="1"/>
</dbReference>
<evidence type="ECO:0000259" key="12">
    <source>
        <dbReference type="PROSITE" id="PS50853"/>
    </source>
</evidence>
<dbReference type="SUPFAM" id="SSF52799">
    <property type="entry name" value="(Phosphotyrosine protein) phosphatases II"/>
    <property type="match status" value="2"/>
</dbReference>
<dbReference type="CDD" id="cd14549">
    <property type="entry name" value="R5-PTPc-1"/>
    <property type="match status" value="1"/>
</dbReference>
<dbReference type="PROSITE" id="PS50853">
    <property type="entry name" value="FN3"/>
    <property type="match status" value="3"/>
</dbReference>
<dbReference type="SMART" id="SM00194">
    <property type="entry name" value="PTPc"/>
    <property type="match status" value="2"/>
</dbReference>
<keyword evidence="9" id="KW-0812">Transmembrane</keyword>
<dbReference type="GO" id="GO:0048666">
    <property type="term" value="P:neuron development"/>
    <property type="evidence" value="ECO:0007669"/>
    <property type="project" value="UniProtKB-ARBA"/>
</dbReference>
<feature type="region of interest" description="Disordered" evidence="8">
    <location>
        <begin position="1222"/>
        <end position="1273"/>
    </location>
</feature>
<dbReference type="InterPro" id="IPR016130">
    <property type="entry name" value="Tyr_Pase_AS"/>
</dbReference>
<feature type="domain" description="Fibronectin type-III" evidence="12">
    <location>
        <begin position="132"/>
        <end position="226"/>
    </location>
</feature>
<keyword evidence="5" id="KW-0904">Protein phosphatase</keyword>
<dbReference type="InterPro" id="IPR013783">
    <property type="entry name" value="Ig-like_fold"/>
</dbReference>
<dbReference type="FunFam" id="3.90.190.10:FF:000068">
    <property type="entry name" value="receptor-type tyrosine-protein phosphatase zeta"/>
    <property type="match status" value="1"/>
</dbReference>
<feature type="domain" description="Tyrosine specific protein phosphatases" evidence="11">
    <location>
        <begin position="641"/>
        <end position="715"/>
    </location>
</feature>
<evidence type="ECO:0000313" key="14">
    <source>
        <dbReference type="RefSeq" id="XP_047739669.1"/>
    </source>
</evidence>
<comment type="catalytic activity">
    <reaction evidence="7">
        <text>O-phospho-L-tyrosyl-[protein] + H2O = L-tyrosyl-[protein] + phosphate</text>
        <dbReference type="Rhea" id="RHEA:10684"/>
        <dbReference type="Rhea" id="RHEA-COMP:10136"/>
        <dbReference type="Rhea" id="RHEA-COMP:20101"/>
        <dbReference type="ChEBI" id="CHEBI:15377"/>
        <dbReference type="ChEBI" id="CHEBI:43474"/>
        <dbReference type="ChEBI" id="CHEBI:46858"/>
        <dbReference type="ChEBI" id="CHEBI:61978"/>
        <dbReference type="EC" id="3.1.3.48"/>
    </reaction>
</comment>
<dbReference type="OMA" id="ILHYIIH"/>
<dbReference type="SMART" id="SM00060">
    <property type="entry name" value="FN3"/>
    <property type="match status" value="3"/>
</dbReference>
<dbReference type="PROSITE" id="PS00383">
    <property type="entry name" value="TYR_PHOSPHATASE_1"/>
    <property type="match status" value="1"/>
</dbReference>
<feature type="domain" description="Fibronectin type-III" evidence="12">
    <location>
        <begin position="23"/>
        <end position="129"/>
    </location>
</feature>
<dbReference type="InterPro" id="IPR003961">
    <property type="entry name" value="FN3_dom"/>
</dbReference>
<evidence type="ECO:0000256" key="9">
    <source>
        <dbReference type="SAM" id="Phobius"/>
    </source>
</evidence>
<dbReference type="PROSITE" id="PS50055">
    <property type="entry name" value="TYR_PHOSPHATASE_PTP"/>
    <property type="match status" value="2"/>
</dbReference>
<feature type="transmembrane region" description="Helical" evidence="9">
    <location>
        <begin position="360"/>
        <end position="381"/>
    </location>
</feature>
<dbReference type="FunFam" id="3.90.190.10:FF:000013">
    <property type="entry name" value="receptor-type tyrosine-protein phosphatase zeta isoform X1"/>
    <property type="match status" value="1"/>
</dbReference>
<dbReference type="InterPro" id="IPR036116">
    <property type="entry name" value="FN3_sf"/>
</dbReference>
<evidence type="ECO:0000259" key="11">
    <source>
        <dbReference type="PROSITE" id="PS50056"/>
    </source>
</evidence>
<dbReference type="InterPro" id="IPR000387">
    <property type="entry name" value="Tyr_Pase_dom"/>
</dbReference>
<feature type="domain" description="Fibronectin type-III" evidence="12">
    <location>
        <begin position="227"/>
        <end position="335"/>
    </location>
</feature>
<dbReference type="PROSITE" id="PS50056">
    <property type="entry name" value="TYR_PHOSPHATASE_2"/>
    <property type="match status" value="1"/>
</dbReference>
<dbReference type="AlphaFoldDB" id="A0A979FRB5"/>
<evidence type="ECO:0000256" key="4">
    <source>
        <dbReference type="ARBA" id="ARBA00022801"/>
    </source>
</evidence>
<dbReference type="InterPro" id="IPR003595">
    <property type="entry name" value="Tyr_Pase_cat"/>
</dbReference>
<evidence type="ECO:0000256" key="7">
    <source>
        <dbReference type="ARBA" id="ARBA00051722"/>
    </source>
</evidence>
<dbReference type="Pfam" id="PF00041">
    <property type="entry name" value="fn3"/>
    <property type="match status" value="3"/>
</dbReference>
<evidence type="ECO:0000256" key="1">
    <source>
        <dbReference type="ARBA" id="ARBA00004167"/>
    </source>
</evidence>
<keyword evidence="13" id="KW-1185">Reference proteome</keyword>
<dbReference type="SUPFAM" id="SSF49265">
    <property type="entry name" value="Fibronectin type III"/>
    <property type="match status" value="2"/>
</dbReference>
<accession>A0A979FRB5</accession>
<dbReference type="InterPro" id="IPR029021">
    <property type="entry name" value="Prot-tyrosine_phosphatase-like"/>
</dbReference>
<comment type="subcellular location">
    <subcellularLocation>
        <location evidence="1">Membrane</location>
        <topology evidence="1">Single-pass membrane protein</topology>
    </subcellularLocation>
</comment>
<evidence type="ECO:0000256" key="8">
    <source>
        <dbReference type="SAM" id="MobiDB-lite"/>
    </source>
</evidence>
<dbReference type="Gene3D" id="3.90.190.10">
    <property type="entry name" value="Protein tyrosine phosphatase superfamily"/>
    <property type="match status" value="2"/>
</dbReference>
<dbReference type="PRINTS" id="PR00700">
    <property type="entry name" value="PRTYPHPHTASE"/>
</dbReference>
<keyword evidence="9" id="KW-1133">Transmembrane helix</keyword>
<dbReference type="GeneID" id="108680932"/>
<dbReference type="InterPro" id="IPR000242">
    <property type="entry name" value="PTP_cat"/>
</dbReference>